<sequence length="356" mass="39362">MFSGFGLSNAAGGFVNIPQQYQDYFRCYPIDMMNGSKSSANNSGKIFLPPSALNKLIMLNIRYPMLFELKSPDSSKITHAGVWEFVAEEGRVYLPNWMMSVLKAKPGSLLHVSSTDVPLGKFVKLEPQSVDFLEITNPKAVLENALRNFSTLTVEDIIDIEYNGSVYKIRVVEVKPENKANSICVIETDLETDFAPPVGYVEPDYKKLQEEELERKKNAKPKAPDIGSMARRINYVETLHAPSLDSSFSGSGQKLSGKEVSNNAATATQKILPEKLKEQLQGTPQPLNLPDGQLFFGFPYVPPENAEENSAAEPAHTATFTGEGQSLRKSSKRKVKKDHSTSKSKAPKSPEVIEID</sequence>
<evidence type="ECO:0000259" key="5">
    <source>
        <dbReference type="Pfam" id="PF24842"/>
    </source>
</evidence>
<comment type="caution">
    <text evidence="6">The sequence shown here is derived from an EMBL/GenBank/DDBJ whole genome shotgun (WGS) entry which is preliminary data.</text>
</comment>
<dbReference type="InterPro" id="IPR055417">
    <property type="entry name" value="UFD1_N1"/>
</dbReference>
<dbReference type="InParanoid" id="A0A1E5RGK9"/>
<dbReference type="Gene3D" id="2.40.40.50">
    <property type="entry name" value="Ubiquitin fusion degradation protein UFD1, N-terminal domain"/>
    <property type="match status" value="1"/>
</dbReference>
<keyword evidence="7" id="KW-1185">Reference proteome</keyword>
<protein>
    <submittedName>
        <fullName evidence="6">Ubiquitin fusion degradation protein 1</fullName>
    </submittedName>
</protein>
<dbReference type="InterPro" id="IPR004854">
    <property type="entry name" value="Ufd1-like"/>
</dbReference>
<keyword evidence="2" id="KW-0833">Ubl conjugation pathway</keyword>
<dbReference type="Gene3D" id="3.10.330.10">
    <property type="match status" value="1"/>
</dbReference>
<dbReference type="Proteomes" id="UP000095728">
    <property type="component" value="Unassembled WGS sequence"/>
</dbReference>
<dbReference type="GO" id="GO:0006511">
    <property type="term" value="P:ubiquitin-dependent protein catabolic process"/>
    <property type="evidence" value="ECO:0007669"/>
    <property type="project" value="InterPro"/>
</dbReference>
<evidence type="ECO:0000313" key="6">
    <source>
        <dbReference type="EMBL" id="OEJ86017.1"/>
    </source>
</evidence>
<evidence type="ECO:0000259" key="4">
    <source>
        <dbReference type="Pfam" id="PF03152"/>
    </source>
</evidence>
<dbReference type="STRING" id="56408.A0A1E5RGK9"/>
<evidence type="ECO:0000313" key="7">
    <source>
        <dbReference type="Proteomes" id="UP000095728"/>
    </source>
</evidence>
<dbReference type="GO" id="GO:0031593">
    <property type="term" value="F:polyubiquitin modification-dependent protein binding"/>
    <property type="evidence" value="ECO:0007669"/>
    <property type="project" value="TreeGrafter"/>
</dbReference>
<dbReference type="OrthoDB" id="422728at2759"/>
<organism evidence="6 7">
    <name type="scientific">Hanseniaspora osmophila</name>
    <dbReference type="NCBI Taxonomy" id="56408"/>
    <lineage>
        <taxon>Eukaryota</taxon>
        <taxon>Fungi</taxon>
        <taxon>Dikarya</taxon>
        <taxon>Ascomycota</taxon>
        <taxon>Saccharomycotina</taxon>
        <taxon>Saccharomycetes</taxon>
        <taxon>Saccharomycodales</taxon>
        <taxon>Saccharomycodaceae</taxon>
        <taxon>Hanseniaspora</taxon>
    </lineage>
</organism>
<gene>
    <name evidence="6" type="ORF">AWRI3579_g1575</name>
</gene>
<dbReference type="EMBL" id="LPNM01000006">
    <property type="protein sequence ID" value="OEJ86017.1"/>
    <property type="molecule type" value="Genomic_DNA"/>
</dbReference>
<name>A0A1E5RGK9_9ASCO</name>
<evidence type="ECO:0000256" key="3">
    <source>
        <dbReference type="SAM" id="MobiDB-lite"/>
    </source>
</evidence>
<dbReference type="Pfam" id="PF03152">
    <property type="entry name" value="UFD1_N1"/>
    <property type="match status" value="1"/>
</dbReference>
<dbReference type="GO" id="GO:0036503">
    <property type="term" value="P:ERAD pathway"/>
    <property type="evidence" value="ECO:0007669"/>
    <property type="project" value="TreeGrafter"/>
</dbReference>
<dbReference type="PANTHER" id="PTHR12555:SF13">
    <property type="entry name" value="UBIQUITIN RECOGNITION FACTOR IN ER-ASSOCIATED DEGRADATION PROTEIN 1"/>
    <property type="match status" value="1"/>
</dbReference>
<dbReference type="PANTHER" id="PTHR12555">
    <property type="entry name" value="UBIQUITIN FUSION DEGRADATON PROTEIN 1"/>
    <property type="match status" value="1"/>
</dbReference>
<comment type="similarity">
    <text evidence="1">Belongs to the UFD1 family.</text>
</comment>
<accession>A0A1E5RGK9</accession>
<feature type="region of interest" description="Disordered" evidence="3">
    <location>
        <begin position="300"/>
        <end position="356"/>
    </location>
</feature>
<feature type="domain" description="Ubiquitin fusion degradation protein UFD1 N-terminal subdomain 1" evidence="4">
    <location>
        <begin position="21"/>
        <end position="118"/>
    </location>
</feature>
<dbReference type="FunFam" id="3.10.330.10:FF:000002">
    <property type="entry name" value="ubiquitin fusion degradation protein 1 homolog"/>
    <property type="match status" value="1"/>
</dbReference>
<evidence type="ECO:0000256" key="2">
    <source>
        <dbReference type="ARBA" id="ARBA00022786"/>
    </source>
</evidence>
<dbReference type="InterPro" id="IPR042299">
    <property type="entry name" value="Ufd1-like_Nn"/>
</dbReference>
<feature type="domain" description="Ubiquitin fusion degradation protein UFD1 N-terminal subdomain 2" evidence="5">
    <location>
        <begin position="120"/>
        <end position="197"/>
    </location>
</feature>
<dbReference type="InterPro" id="IPR055418">
    <property type="entry name" value="UFD1_N2"/>
</dbReference>
<dbReference type="GO" id="GO:0034098">
    <property type="term" value="C:VCP-NPL4-UFD1 AAA ATPase complex"/>
    <property type="evidence" value="ECO:0007669"/>
    <property type="project" value="TreeGrafter"/>
</dbReference>
<dbReference type="Pfam" id="PF24842">
    <property type="entry name" value="UFD1_N2"/>
    <property type="match status" value="1"/>
</dbReference>
<reference evidence="7" key="1">
    <citation type="journal article" date="2016" name="Genome Announc.">
        <title>Genome sequences of three species of Hanseniaspora isolated from spontaneous wine fermentations.</title>
        <authorList>
            <person name="Sternes P.R."/>
            <person name="Lee D."/>
            <person name="Kutyna D.R."/>
            <person name="Borneman A.R."/>
        </authorList>
    </citation>
    <scope>NUCLEOTIDE SEQUENCE [LARGE SCALE GENOMIC DNA]</scope>
    <source>
        <strain evidence="7">AWRI3579</strain>
    </source>
</reference>
<dbReference type="AlphaFoldDB" id="A0A1E5RGK9"/>
<proteinExistence type="inferred from homology"/>
<dbReference type="FunCoup" id="A0A1E5RGK9">
    <property type="interactions" value="1091"/>
</dbReference>
<evidence type="ECO:0000256" key="1">
    <source>
        <dbReference type="ARBA" id="ARBA00006043"/>
    </source>
</evidence>